<dbReference type="GO" id="GO:0004803">
    <property type="term" value="F:transposase activity"/>
    <property type="evidence" value="ECO:0007669"/>
    <property type="project" value="InterPro"/>
</dbReference>
<feature type="region of interest" description="Disordered" evidence="1">
    <location>
        <begin position="57"/>
        <end position="78"/>
    </location>
</feature>
<gene>
    <name evidence="3" type="ORF">LGN22_34620</name>
</gene>
<protein>
    <submittedName>
        <fullName evidence="3">IS3 family transposase</fullName>
    </submittedName>
</protein>
<dbReference type="GO" id="GO:0006313">
    <property type="term" value="P:DNA transposition"/>
    <property type="evidence" value="ECO:0007669"/>
    <property type="project" value="InterPro"/>
</dbReference>
<dbReference type="SUPFAM" id="SSF53098">
    <property type="entry name" value="Ribonuclease H-like"/>
    <property type="match status" value="1"/>
</dbReference>
<dbReference type="Gene3D" id="1.10.10.60">
    <property type="entry name" value="Homeodomain-like"/>
    <property type="match status" value="1"/>
</dbReference>
<dbReference type="Pfam" id="PF01527">
    <property type="entry name" value="HTH_Tnp_1"/>
    <property type="match status" value="1"/>
</dbReference>
<dbReference type="InterPro" id="IPR050900">
    <property type="entry name" value="Transposase_IS3/IS150/IS904"/>
</dbReference>
<evidence type="ECO:0000313" key="4">
    <source>
        <dbReference type="Proteomes" id="UP001199070"/>
    </source>
</evidence>
<evidence type="ECO:0000256" key="1">
    <source>
        <dbReference type="SAM" id="MobiDB-lite"/>
    </source>
</evidence>
<dbReference type="NCBIfam" id="NF033516">
    <property type="entry name" value="transpos_IS3"/>
    <property type="match status" value="1"/>
</dbReference>
<dbReference type="EMBL" id="JAIZTC010000029">
    <property type="protein sequence ID" value="MCA8384049.1"/>
    <property type="molecule type" value="Genomic_DNA"/>
</dbReference>
<proteinExistence type="predicted"/>
<evidence type="ECO:0000313" key="3">
    <source>
        <dbReference type="EMBL" id="MCA8384049.1"/>
    </source>
</evidence>
<dbReference type="GO" id="GO:0015074">
    <property type="term" value="P:DNA integration"/>
    <property type="evidence" value="ECO:0007669"/>
    <property type="project" value="InterPro"/>
</dbReference>
<reference evidence="3" key="1">
    <citation type="submission" date="2023-08" db="EMBL/GenBank/DDBJ databases">
        <title>A collection of bacterial strains from the Burkholderia cepacia Research Laboratory and Repository.</title>
        <authorList>
            <person name="Lipuma J."/>
            <person name="Spilker T."/>
        </authorList>
    </citation>
    <scope>NUCLEOTIDE SEQUENCE</scope>
    <source>
        <strain evidence="3">AU0862</strain>
    </source>
</reference>
<dbReference type="Proteomes" id="UP001199070">
    <property type="component" value="Unassembled WGS sequence"/>
</dbReference>
<dbReference type="InterPro" id="IPR036397">
    <property type="entry name" value="RNaseH_sf"/>
</dbReference>
<dbReference type="InterPro" id="IPR001584">
    <property type="entry name" value="Integrase_cat-core"/>
</dbReference>
<dbReference type="GO" id="GO:0003677">
    <property type="term" value="F:DNA binding"/>
    <property type="evidence" value="ECO:0007669"/>
    <property type="project" value="InterPro"/>
</dbReference>
<dbReference type="Pfam" id="PF13333">
    <property type="entry name" value="rve_2"/>
    <property type="match status" value="1"/>
</dbReference>
<dbReference type="Pfam" id="PF00665">
    <property type="entry name" value="rve"/>
    <property type="match status" value="1"/>
</dbReference>
<dbReference type="InterPro" id="IPR009057">
    <property type="entry name" value="Homeodomain-like_sf"/>
</dbReference>
<dbReference type="SUPFAM" id="SSF46689">
    <property type="entry name" value="Homeodomain-like"/>
    <property type="match status" value="1"/>
</dbReference>
<dbReference type="Pfam" id="PF13276">
    <property type="entry name" value="HTH_21"/>
    <property type="match status" value="1"/>
</dbReference>
<dbReference type="AlphaFoldDB" id="A0AAW4TLH5"/>
<dbReference type="PANTHER" id="PTHR46889:SF4">
    <property type="entry name" value="TRANSPOSASE INSO FOR INSERTION SEQUENCE ELEMENT IS911B-RELATED"/>
    <property type="match status" value="1"/>
</dbReference>
<dbReference type="RefSeq" id="WP_226136557.1">
    <property type="nucleotide sequence ID" value="NZ_JAIZTC010000029.1"/>
</dbReference>
<sequence>MENRMAENVVPRRQYTQEFKVEAVRLSESVGQHEAARRLGVPVATLGNWCRDQRKGNAEAATGPLPSTPSSSRRPVSDLEAEVSRLRKELASAKLDIEILPKGNGVLREGVAVRYAWIDSHRDQYSVSRLCRVLAVSRSGYCQWRARPPSVRAQANQELDAEVAAIYRASRGSYGRPRIVRQLRAQGRPASAERVRRSLQRQGLRPVYKRPYRVTTDSTHHLPVAPNLLDRRFDGWQLNQAWVSDITFIATDEGWLFLAAILDLASRRIVGWSMSERINADLVCQALRSAYWQRKPGPGLLLHSDRGSQYASWAYRDLAAEFGMMVSMSRRANAWDNAPMESFFKTLKVERIYQTRYETRAQARLDIVDWIEGYYNRQRMHTSIDYCTPVEYETLRAAA</sequence>
<dbReference type="InterPro" id="IPR002514">
    <property type="entry name" value="Transposase_8"/>
</dbReference>
<name>A0AAW4TLH5_9BURK</name>
<organism evidence="3 4">
    <name type="scientific">Burkholderia cenocepacia</name>
    <dbReference type="NCBI Taxonomy" id="95486"/>
    <lineage>
        <taxon>Bacteria</taxon>
        <taxon>Pseudomonadati</taxon>
        <taxon>Pseudomonadota</taxon>
        <taxon>Betaproteobacteria</taxon>
        <taxon>Burkholderiales</taxon>
        <taxon>Burkholderiaceae</taxon>
        <taxon>Burkholderia</taxon>
        <taxon>Burkholderia cepacia complex</taxon>
    </lineage>
</organism>
<dbReference type="InterPro" id="IPR012337">
    <property type="entry name" value="RNaseH-like_sf"/>
</dbReference>
<accession>A0AAW4TLH5</accession>
<dbReference type="Gene3D" id="3.30.420.10">
    <property type="entry name" value="Ribonuclease H-like superfamily/Ribonuclease H"/>
    <property type="match status" value="1"/>
</dbReference>
<dbReference type="InterPro" id="IPR048020">
    <property type="entry name" value="Transpos_IS3"/>
</dbReference>
<feature type="compositionally biased region" description="Low complexity" evidence="1">
    <location>
        <begin position="64"/>
        <end position="74"/>
    </location>
</feature>
<dbReference type="InterPro" id="IPR025948">
    <property type="entry name" value="HTH-like_dom"/>
</dbReference>
<feature type="domain" description="Integrase catalytic" evidence="2">
    <location>
        <begin position="222"/>
        <end position="397"/>
    </location>
</feature>
<comment type="caution">
    <text evidence="3">The sequence shown here is derived from an EMBL/GenBank/DDBJ whole genome shotgun (WGS) entry which is preliminary data.</text>
</comment>
<evidence type="ECO:0000259" key="2">
    <source>
        <dbReference type="PROSITE" id="PS50994"/>
    </source>
</evidence>
<dbReference type="PROSITE" id="PS50994">
    <property type="entry name" value="INTEGRASE"/>
    <property type="match status" value="1"/>
</dbReference>
<dbReference type="PANTHER" id="PTHR46889">
    <property type="entry name" value="TRANSPOSASE INSF FOR INSERTION SEQUENCE IS3B-RELATED"/>
    <property type="match status" value="1"/>
</dbReference>